<evidence type="ECO:0000256" key="2">
    <source>
        <dbReference type="ARBA" id="ARBA00007651"/>
    </source>
</evidence>
<keyword evidence="12" id="KW-1185">Reference proteome</keyword>
<dbReference type="NCBIfam" id="TIGR01569">
    <property type="entry name" value="A_tha_TIGR01569"/>
    <property type="match status" value="1"/>
</dbReference>
<evidence type="ECO:0000313" key="11">
    <source>
        <dbReference type="EMBL" id="KAK2638551.1"/>
    </source>
</evidence>
<dbReference type="AlphaFoldDB" id="A0AAD9WPG9"/>
<dbReference type="GO" id="GO:0005886">
    <property type="term" value="C:plasma membrane"/>
    <property type="evidence" value="ECO:0007669"/>
    <property type="project" value="UniProtKB-SubCell"/>
</dbReference>
<gene>
    <name evidence="11" type="ORF">Ddye_026346</name>
</gene>
<feature type="transmembrane region" description="Helical" evidence="8">
    <location>
        <begin position="77"/>
        <end position="98"/>
    </location>
</feature>
<feature type="transmembrane region" description="Helical" evidence="8">
    <location>
        <begin position="110"/>
        <end position="135"/>
    </location>
</feature>
<dbReference type="PANTHER" id="PTHR33573:SF46">
    <property type="entry name" value="CASP-LIKE PROTEIN 2A1"/>
    <property type="match status" value="1"/>
</dbReference>
<evidence type="ECO:0000256" key="8">
    <source>
        <dbReference type="RuleBase" id="RU361233"/>
    </source>
</evidence>
<evidence type="ECO:0000256" key="9">
    <source>
        <dbReference type="SAM" id="MobiDB-lite"/>
    </source>
</evidence>
<keyword evidence="4 8" id="KW-1003">Cell membrane</keyword>
<keyword evidence="5 8" id="KW-0812">Transmembrane</keyword>
<evidence type="ECO:0000256" key="7">
    <source>
        <dbReference type="ARBA" id="ARBA00023136"/>
    </source>
</evidence>
<feature type="domain" description="Casparian strip membrane protein" evidence="10">
    <location>
        <begin position="31"/>
        <end position="171"/>
    </location>
</feature>
<evidence type="ECO:0000256" key="3">
    <source>
        <dbReference type="ARBA" id="ARBA00011489"/>
    </source>
</evidence>
<dbReference type="InterPro" id="IPR006459">
    <property type="entry name" value="CASP/CASPL"/>
</dbReference>
<comment type="caution">
    <text evidence="11">The sequence shown here is derived from an EMBL/GenBank/DDBJ whole genome shotgun (WGS) entry which is preliminary data.</text>
</comment>
<comment type="subunit">
    <text evidence="3 8">Homodimer and heterodimers.</text>
</comment>
<evidence type="ECO:0000256" key="6">
    <source>
        <dbReference type="ARBA" id="ARBA00022989"/>
    </source>
</evidence>
<comment type="subcellular location">
    <subcellularLocation>
        <location evidence="1 8">Cell membrane</location>
        <topology evidence="1 8">Multi-pass membrane protein</topology>
    </subcellularLocation>
</comment>
<keyword evidence="7 8" id="KW-0472">Membrane</keyword>
<organism evidence="11 12">
    <name type="scientific">Dipteronia dyeriana</name>
    <dbReference type="NCBI Taxonomy" id="168575"/>
    <lineage>
        <taxon>Eukaryota</taxon>
        <taxon>Viridiplantae</taxon>
        <taxon>Streptophyta</taxon>
        <taxon>Embryophyta</taxon>
        <taxon>Tracheophyta</taxon>
        <taxon>Spermatophyta</taxon>
        <taxon>Magnoliopsida</taxon>
        <taxon>eudicotyledons</taxon>
        <taxon>Gunneridae</taxon>
        <taxon>Pentapetalae</taxon>
        <taxon>rosids</taxon>
        <taxon>malvids</taxon>
        <taxon>Sapindales</taxon>
        <taxon>Sapindaceae</taxon>
        <taxon>Hippocastanoideae</taxon>
        <taxon>Acereae</taxon>
        <taxon>Dipteronia</taxon>
    </lineage>
</organism>
<feature type="transmembrane region" description="Helical" evidence="8">
    <location>
        <begin position="38"/>
        <end position="57"/>
    </location>
</feature>
<protein>
    <recommendedName>
        <fullName evidence="8">CASP-like protein</fullName>
    </recommendedName>
</protein>
<reference evidence="11" key="1">
    <citation type="journal article" date="2023" name="Plant J.">
        <title>Genome sequences and population genomics provide insights into the demographic history, inbreeding, and mutation load of two 'living fossil' tree species of Dipteronia.</title>
        <authorList>
            <person name="Feng Y."/>
            <person name="Comes H.P."/>
            <person name="Chen J."/>
            <person name="Zhu S."/>
            <person name="Lu R."/>
            <person name="Zhang X."/>
            <person name="Li P."/>
            <person name="Qiu J."/>
            <person name="Olsen K.M."/>
            <person name="Qiu Y."/>
        </authorList>
    </citation>
    <scope>NUCLEOTIDE SEQUENCE</scope>
    <source>
        <strain evidence="11">KIB01</strain>
    </source>
</reference>
<feature type="compositionally biased region" description="Basic and acidic residues" evidence="9">
    <location>
        <begin position="19"/>
        <end position="31"/>
    </location>
</feature>
<sequence>MAMDNTDTKIHGGGGESSSRQDDENENDNKSGMRSAEAMLRLLPVILCVAALVVMLKDSESNEFGSLSYSNLGAFRYLVHANGICAGYSLVAAIIAAMPRAITVSQAWTFFFFDQVLTYLILGAGAVATQVLYLADKGDKTITWSSACDSFAGYCHRATASVVITFIAVLCYALISIISSYKLFSKYDAPLLIPAP</sequence>
<evidence type="ECO:0000259" key="10">
    <source>
        <dbReference type="Pfam" id="PF04535"/>
    </source>
</evidence>
<dbReference type="PANTHER" id="PTHR33573">
    <property type="entry name" value="CASP-LIKE PROTEIN 4A4"/>
    <property type="match status" value="1"/>
</dbReference>
<feature type="transmembrane region" description="Helical" evidence="8">
    <location>
        <begin position="158"/>
        <end position="178"/>
    </location>
</feature>
<accession>A0AAD9WPG9</accession>
<feature type="compositionally biased region" description="Basic and acidic residues" evidence="9">
    <location>
        <begin position="1"/>
        <end position="10"/>
    </location>
</feature>
<dbReference type="EMBL" id="JANJYI010000008">
    <property type="protein sequence ID" value="KAK2638551.1"/>
    <property type="molecule type" value="Genomic_DNA"/>
</dbReference>
<dbReference type="InterPro" id="IPR006702">
    <property type="entry name" value="CASP_dom"/>
</dbReference>
<evidence type="ECO:0000313" key="12">
    <source>
        <dbReference type="Proteomes" id="UP001280121"/>
    </source>
</evidence>
<proteinExistence type="inferred from homology"/>
<comment type="similarity">
    <text evidence="2 8">Belongs to the Casparian strip membrane proteins (CASP) family.</text>
</comment>
<evidence type="ECO:0000256" key="5">
    <source>
        <dbReference type="ARBA" id="ARBA00022692"/>
    </source>
</evidence>
<keyword evidence="6 8" id="KW-1133">Transmembrane helix</keyword>
<evidence type="ECO:0000256" key="1">
    <source>
        <dbReference type="ARBA" id="ARBA00004651"/>
    </source>
</evidence>
<name>A0AAD9WPG9_9ROSI</name>
<dbReference type="Pfam" id="PF04535">
    <property type="entry name" value="CASP_dom"/>
    <property type="match status" value="1"/>
</dbReference>
<dbReference type="Proteomes" id="UP001280121">
    <property type="component" value="Unassembled WGS sequence"/>
</dbReference>
<evidence type="ECO:0000256" key="4">
    <source>
        <dbReference type="ARBA" id="ARBA00022475"/>
    </source>
</evidence>
<feature type="region of interest" description="Disordered" evidence="9">
    <location>
        <begin position="1"/>
        <end position="31"/>
    </location>
</feature>